<dbReference type="SUPFAM" id="SSF56784">
    <property type="entry name" value="HAD-like"/>
    <property type="match status" value="1"/>
</dbReference>
<evidence type="ECO:0000256" key="2">
    <source>
        <dbReference type="ARBA" id="ARBA00022729"/>
    </source>
</evidence>
<evidence type="ECO:0000256" key="3">
    <source>
        <dbReference type="ARBA" id="ARBA00022761"/>
    </source>
</evidence>
<evidence type="ECO:0000256" key="5">
    <source>
        <dbReference type="PIRNR" id="PIRNR002674"/>
    </source>
</evidence>
<dbReference type="GO" id="GO:0003993">
    <property type="term" value="F:acid phosphatase activity"/>
    <property type="evidence" value="ECO:0007669"/>
    <property type="project" value="InterPro"/>
</dbReference>
<sequence>MAKLQFLLLVLATHLWVSTAAGRPRQIHPLRRLEAAGDHSDHGISCDSWRMAVETNNIRRWKTVPAACEFYLGNYMLGGLYRKDSAFAIDQAVEYAESLKIAGDGKDVWVFDIDETSLSNLPYYSIHGFGSEPYNDTLYSQWVEMEMAFALPETLRLYNRLLSLGIRVVFLTGRKEHQRHHTAMNLIKAGYTSWEKLLLRRPSDGSTTALVFKSGQRKKLEEEGYRIVGNIGDEWSDILGGSAGSRTFKLPDPLYYIS</sequence>
<gene>
    <name evidence="7" type="ORF">H6P81_014797</name>
</gene>
<accession>A0AAV7E7J2</accession>
<keyword evidence="4" id="KW-0325">Glycoprotein</keyword>
<feature type="signal peptide" evidence="6">
    <location>
        <begin position="1"/>
        <end position="21"/>
    </location>
</feature>
<comment type="function">
    <text evidence="1">May function as somatic storage protein during early seedling development.</text>
</comment>
<dbReference type="InterPro" id="IPR005519">
    <property type="entry name" value="Acid_phosphat_B-like"/>
</dbReference>
<protein>
    <recommendedName>
        <fullName evidence="9">Acid phosphatase 1</fullName>
    </recommendedName>
</protein>
<dbReference type="NCBIfam" id="TIGR01675">
    <property type="entry name" value="plant-AP"/>
    <property type="match status" value="1"/>
</dbReference>
<dbReference type="InterPro" id="IPR010028">
    <property type="entry name" value="Acid_phosphatase_pln"/>
</dbReference>
<evidence type="ECO:0000256" key="1">
    <source>
        <dbReference type="ARBA" id="ARBA00002410"/>
    </source>
</evidence>
<dbReference type="Gene3D" id="3.40.50.1000">
    <property type="entry name" value="HAD superfamily/HAD-like"/>
    <property type="match status" value="1"/>
</dbReference>
<dbReference type="AlphaFoldDB" id="A0AAV7E7J2"/>
<evidence type="ECO:0000256" key="4">
    <source>
        <dbReference type="ARBA" id="ARBA00023180"/>
    </source>
</evidence>
<keyword evidence="2 6" id="KW-0732">Signal</keyword>
<reference evidence="7 8" key="1">
    <citation type="submission" date="2021-07" db="EMBL/GenBank/DDBJ databases">
        <title>The Aristolochia fimbriata genome: insights into angiosperm evolution, floral development and chemical biosynthesis.</title>
        <authorList>
            <person name="Jiao Y."/>
        </authorList>
    </citation>
    <scope>NUCLEOTIDE SEQUENCE [LARGE SCALE GENOMIC DNA]</scope>
    <source>
        <strain evidence="7">IBCAS-2021</strain>
        <tissue evidence="7">Leaf</tissue>
    </source>
</reference>
<evidence type="ECO:0000313" key="7">
    <source>
        <dbReference type="EMBL" id="KAG9443457.1"/>
    </source>
</evidence>
<proteinExistence type="inferred from homology"/>
<name>A0AAV7E7J2_ARIFI</name>
<dbReference type="InterPro" id="IPR036412">
    <property type="entry name" value="HAD-like_sf"/>
</dbReference>
<keyword evidence="3" id="KW-0758">Storage protein</keyword>
<dbReference type="PANTHER" id="PTHR31284">
    <property type="entry name" value="ACID PHOSPHATASE-LIKE PROTEIN"/>
    <property type="match status" value="1"/>
</dbReference>
<dbReference type="CDD" id="cd07535">
    <property type="entry name" value="HAD_VSP"/>
    <property type="match status" value="1"/>
</dbReference>
<keyword evidence="8" id="KW-1185">Reference proteome</keyword>
<dbReference type="InterPro" id="IPR023214">
    <property type="entry name" value="HAD_sf"/>
</dbReference>
<dbReference type="EMBL" id="JAINDJ010000006">
    <property type="protein sequence ID" value="KAG9443457.1"/>
    <property type="molecule type" value="Genomic_DNA"/>
</dbReference>
<evidence type="ECO:0000313" key="8">
    <source>
        <dbReference type="Proteomes" id="UP000825729"/>
    </source>
</evidence>
<evidence type="ECO:0008006" key="9">
    <source>
        <dbReference type="Google" id="ProtNLM"/>
    </source>
</evidence>
<evidence type="ECO:0000256" key="6">
    <source>
        <dbReference type="SAM" id="SignalP"/>
    </source>
</evidence>
<dbReference type="GO" id="GO:0045735">
    <property type="term" value="F:nutrient reservoir activity"/>
    <property type="evidence" value="ECO:0007669"/>
    <property type="project" value="UniProtKB-KW"/>
</dbReference>
<comment type="caution">
    <text evidence="7">The sequence shown here is derived from an EMBL/GenBank/DDBJ whole genome shotgun (WGS) entry which is preliminary data.</text>
</comment>
<dbReference type="Proteomes" id="UP000825729">
    <property type="component" value="Unassembled WGS sequence"/>
</dbReference>
<dbReference type="Pfam" id="PF03767">
    <property type="entry name" value="Acid_phosphat_B"/>
    <property type="match status" value="1"/>
</dbReference>
<comment type="similarity">
    <text evidence="5">Belongs to the APS1/VSP family.</text>
</comment>
<feature type="chain" id="PRO_5043742447" description="Acid phosphatase 1" evidence="6">
    <location>
        <begin position="22"/>
        <end position="258"/>
    </location>
</feature>
<dbReference type="InterPro" id="IPR014403">
    <property type="entry name" value="APS1/VSP"/>
</dbReference>
<dbReference type="PIRSF" id="PIRSF002674">
    <property type="entry name" value="VSP"/>
    <property type="match status" value="1"/>
</dbReference>
<dbReference type="PANTHER" id="PTHR31284:SF19">
    <property type="entry name" value="VEGETATIVE STORAGE PROTEIN 1-RELATED"/>
    <property type="match status" value="1"/>
</dbReference>
<organism evidence="7 8">
    <name type="scientific">Aristolochia fimbriata</name>
    <name type="common">White veined hardy Dutchman's pipe vine</name>
    <dbReference type="NCBI Taxonomy" id="158543"/>
    <lineage>
        <taxon>Eukaryota</taxon>
        <taxon>Viridiplantae</taxon>
        <taxon>Streptophyta</taxon>
        <taxon>Embryophyta</taxon>
        <taxon>Tracheophyta</taxon>
        <taxon>Spermatophyta</taxon>
        <taxon>Magnoliopsida</taxon>
        <taxon>Magnoliidae</taxon>
        <taxon>Piperales</taxon>
        <taxon>Aristolochiaceae</taxon>
        <taxon>Aristolochia</taxon>
    </lineage>
</organism>